<organism evidence="2">
    <name type="scientific">uncultured Citrobacter sp</name>
    <dbReference type="NCBI Taxonomy" id="200446"/>
    <lineage>
        <taxon>Bacteria</taxon>
        <taxon>Pseudomonadati</taxon>
        <taxon>Pseudomonadota</taxon>
        <taxon>Gammaproteobacteria</taxon>
        <taxon>Enterobacterales</taxon>
        <taxon>Enterobacteriaceae</taxon>
        <taxon>Citrobacter</taxon>
        <taxon>environmental samples</taxon>
    </lineage>
</organism>
<proteinExistence type="predicted"/>
<evidence type="ECO:0000313" key="2">
    <source>
        <dbReference type="EMBL" id="SBV68650.1"/>
    </source>
</evidence>
<dbReference type="EMBL" id="FLUB01000020">
    <property type="protein sequence ID" value="SBV68650.1"/>
    <property type="molecule type" value="Genomic_DNA"/>
</dbReference>
<gene>
    <name evidence="1" type="ORF">KL86CIT2_390042</name>
    <name evidence="2" type="ORF">KM92CIT3_81010</name>
</gene>
<dbReference type="AlphaFoldDB" id="A0A212IP64"/>
<dbReference type="EMBL" id="FLUA01000037">
    <property type="protein sequence ID" value="SBV64608.1"/>
    <property type="molecule type" value="Genomic_DNA"/>
</dbReference>
<name>A0A212IP64_9ENTR</name>
<protein>
    <submittedName>
        <fullName evidence="2">Uncharacterized protein</fullName>
    </submittedName>
</protein>
<evidence type="ECO:0000313" key="1">
    <source>
        <dbReference type="EMBL" id="SBV64608.1"/>
    </source>
</evidence>
<sequence>MCNPLNYSADGGIGGDIAENADAVIRWQSVAQLFNQGRTREKTIANNPDMLIREALEHIQTSLAAVQSSLQ</sequence>
<reference evidence="2" key="1">
    <citation type="submission" date="2016-04" db="EMBL/GenBank/DDBJ databases">
        <authorList>
            <person name="Evans L.H."/>
            <person name="Alamgir A."/>
            <person name="Owens N."/>
            <person name="Weber N.D."/>
            <person name="Virtaneva K."/>
            <person name="Barbian K."/>
            <person name="Babar A."/>
            <person name="Rosenke K."/>
        </authorList>
    </citation>
    <scope>NUCLEOTIDE SEQUENCE</scope>
    <source>
        <strain evidence="1">86-2</strain>
        <strain evidence="2">92-3</strain>
    </source>
</reference>
<accession>A0A212IP64</accession>